<accession>A0ABW4XA40</accession>
<sequence>MHLRPVSHRATPAPDQRGPAATTPAGNAGPAAARVLAVHRVGALGVAAVILVFGLLGFAGGLEFFSTSGEPILGMSSNGLLSTISVITAAVLVFAALRGPRVASTIMMIVGSLFILSALANLAVLRTDLNLLAFEMSNVVFSAVAGLVLLLLGAYGRLTGNLPPDSPYAAARPQPAPEPPEYPSTPAEFAAERAMREAELAVVNHVATAEQRRRVAAMARVHSRYDRRRVWMEFDAPRS</sequence>
<keyword evidence="4" id="KW-1185">Reference proteome</keyword>
<evidence type="ECO:0000313" key="3">
    <source>
        <dbReference type="EMBL" id="MFD2091649.1"/>
    </source>
</evidence>
<proteinExistence type="predicted"/>
<reference evidence="4" key="1">
    <citation type="journal article" date="2019" name="Int. J. Syst. Evol. Microbiol.">
        <title>The Global Catalogue of Microorganisms (GCM) 10K type strain sequencing project: providing services to taxonomists for standard genome sequencing and annotation.</title>
        <authorList>
            <consortium name="The Broad Institute Genomics Platform"/>
            <consortium name="The Broad Institute Genome Sequencing Center for Infectious Disease"/>
            <person name="Wu L."/>
            <person name="Ma J."/>
        </authorList>
    </citation>
    <scope>NUCLEOTIDE SEQUENCE [LARGE SCALE GENOMIC DNA]</scope>
    <source>
        <strain evidence="4">JCM 3338</strain>
    </source>
</reference>
<dbReference type="Pfam" id="PF14325">
    <property type="entry name" value="DUF4383"/>
    <property type="match status" value="1"/>
</dbReference>
<feature type="transmembrane region" description="Helical" evidence="2">
    <location>
        <begin position="79"/>
        <end position="97"/>
    </location>
</feature>
<evidence type="ECO:0000256" key="2">
    <source>
        <dbReference type="SAM" id="Phobius"/>
    </source>
</evidence>
<organism evidence="3 4">
    <name type="scientific">Blastococcus deserti</name>
    <dbReference type="NCBI Taxonomy" id="2259033"/>
    <lineage>
        <taxon>Bacteria</taxon>
        <taxon>Bacillati</taxon>
        <taxon>Actinomycetota</taxon>
        <taxon>Actinomycetes</taxon>
        <taxon>Geodermatophilales</taxon>
        <taxon>Geodermatophilaceae</taxon>
        <taxon>Blastococcus</taxon>
    </lineage>
</organism>
<name>A0ABW4XA40_9ACTN</name>
<feature type="region of interest" description="Disordered" evidence="1">
    <location>
        <begin position="166"/>
        <end position="185"/>
    </location>
</feature>
<feature type="transmembrane region" description="Helical" evidence="2">
    <location>
        <begin position="131"/>
        <end position="152"/>
    </location>
</feature>
<keyword evidence="2" id="KW-0812">Transmembrane</keyword>
<keyword evidence="2" id="KW-1133">Transmembrane helix</keyword>
<dbReference type="RefSeq" id="WP_376874137.1">
    <property type="nucleotide sequence ID" value="NZ_JBHUHP010000009.1"/>
</dbReference>
<feature type="transmembrane region" description="Helical" evidence="2">
    <location>
        <begin position="104"/>
        <end position="125"/>
    </location>
</feature>
<keyword evidence="2" id="KW-0472">Membrane</keyword>
<feature type="transmembrane region" description="Helical" evidence="2">
    <location>
        <begin position="41"/>
        <end position="59"/>
    </location>
</feature>
<gene>
    <name evidence="3" type="ORF">ACFSHS_08685</name>
</gene>
<feature type="region of interest" description="Disordered" evidence="1">
    <location>
        <begin position="1"/>
        <end position="26"/>
    </location>
</feature>
<comment type="caution">
    <text evidence="3">The sequence shown here is derived from an EMBL/GenBank/DDBJ whole genome shotgun (WGS) entry which is preliminary data.</text>
</comment>
<dbReference type="EMBL" id="JBHUHP010000009">
    <property type="protein sequence ID" value="MFD2091649.1"/>
    <property type="molecule type" value="Genomic_DNA"/>
</dbReference>
<evidence type="ECO:0000256" key="1">
    <source>
        <dbReference type="SAM" id="MobiDB-lite"/>
    </source>
</evidence>
<evidence type="ECO:0000313" key="4">
    <source>
        <dbReference type="Proteomes" id="UP001597402"/>
    </source>
</evidence>
<dbReference type="Proteomes" id="UP001597402">
    <property type="component" value="Unassembled WGS sequence"/>
</dbReference>
<protein>
    <submittedName>
        <fullName evidence="3">DUF4383 domain-containing protein</fullName>
    </submittedName>
</protein>
<feature type="compositionally biased region" description="Pro residues" evidence="1">
    <location>
        <begin position="174"/>
        <end position="183"/>
    </location>
</feature>